<comment type="caution">
    <text evidence="2">The sequence shown here is derived from an EMBL/GenBank/DDBJ whole genome shotgun (WGS) entry which is preliminary data.</text>
</comment>
<protein>
    <submittedName>
        <fullName evidence="2">Uncharacterized protein</fullName>
    </submittedName>
</protein>
<reference evidence="3" key="1">
    <citation type="journal article" date="2019" name="Int. J. Syst. Evol. Microbiol.">
        <title>The Global Catalogue of Microorganisms (GCM) 10K type strain sequencing project: providing services to taxonomists for standard genome sequencing and annotation.</title>
        <authorList>
            <consortium name="The Broad Institute Genomics Platform"/>
            <consortium name="The Broad Institute Genome Sequencing Center for Infectious Disease"/>
            <person name="Wu L."/>
            <person name="Ma J."/>
        </authorList>
    </citation>
    <scope>NUCLEOTIDE SEQUENCE [LARGE SCALE GENOMIC DNA]</scope>
    <source>
        <strain evidence="3">JCM 17214</strain>
    </source>
</reference>
<organism evidence="2 3">
    <name type="scientific">Hymenobacter algoricola</name>
    <dbReference type="NCBI Taxonomy" id="486267"/>
    <lineage>
        <taxon>Bacteria</taxon>
        <taxon>Pseudomonadati</taxon>
        <taxon>Bacteroidota</taxon>
        <taxon>Cytophagia</taxon>
        <taxon>Cytophagales</taxon>
        <taxon>Hymenobacteraceae</taxon>
        <taxon>Hymenobacter</taxon>
    </lineage>
</organism>
<feature type="region of interest" description="Disordered" evidence="1">
    <location>
        <begin position="1"/>
        <end position="62"/>
    </location>
</feature>
<proteinExistence type="predicted"/>
<evidence type="ECO:0000256" key="1">
    <source>
        <dbReference type="SAM" id="MobiDB-lite"/>
    </source>
</evidence>
<feature type="compositionally biased region" description="Low complexity" evidence="1">
    <location>
        <begin position="7"/>
        <end position="19"/>
    </location>
</feature>
<feature type="compositionally biased region" description="Basic and acidic residues" evidence="1">
    <location>
        <begin position="51"/>
        <end position="62"/>
    </location>
</feature>
<name>A0ABP7NRF6_9BACT</name>
<accession>A0ABP7NRF6</accession>
<sequence length="62" mass="6641">MLDAAARHGNGRNARPAGGQLSTRPDIVVRLIKQEFGGASRSPALRGAAQSRREERCREGQG</sequence>
<evidence type="ECO:0000313" key="2">
    <source>
        <dbReference type="EMBL" id="GAA3951593.1"/>
    </source>
</evidence>
<dbReference type="Proteomes" id="UP001499909">
    <property type="component" value="Unassembled WGS sequence"/>
</dbReference>
<gene>
    <name evidence="2" type="ORF">GCM10022406_36800</name>
</gene>
<evidence type="ECO:0000313" key="3">
    <source>
        <dbReference type="Proteomes" id="UP001499909"/>
    </source>
</evidence>
<keyword evidence="3" id="KW-1185">Reference proteome</keyword>
<dbReference type="EMBL" id="BAABDH010000109">
    <property type="protein sequence ID" value="GAA3951593.1"/>
    <property type="molecule type" value="Genomic_DNA"/>
</dbReference>